<evidence type="ECO:0000259" key="1">
    <source>
        <dbReference type="Pfam" id="PF04149"/>
    </source>
</evidence>
<dbReference type="Pfam" id="PF04149">
    <property type="entry name" value="DUF397"/>
    <property type="match status" value="1"/>
</dbReference>
<comment type="caution">
    <text evidence="2">The sequence shown here is derived from an EMBL/GenBank/DDBJ whole genome shotgun (WGS) entry which is preliminary data.</text>
</comment>
<dbReference type="Proteomes" id="UP001365781">
    <property type="component" value="Unassembled WGS sequence"/>
</dbReference>
<accession>A0ABU8GT01</accession>
<evidence type="ECO:0000313" key="3">
    <source>
        <dbReference type="Proteomes" id="UP001365781"/>
    </source>
</evidence>
<gene>
    <name evidence="2" type="ORF">WB403_40880</name>
</gene>
<organism evidence="2 3">
    <name type="scientific">Streptomyces brasiliscabiei</name>
    <dbReference type="NCBI Taxonomy" id="2736302"/>
    <lineage>
        <taxon>Bacteria</taxon>
        <taxon>Bacillati</taxon>
        <taxon>Actinomycetota</taxon>
        <taxon>Actinomycetes</taxon>
        <taxon>Kitasatosporales</taxon>
        <taxon>Streptomycetaceae</taxon>
        <taxon>Streptomyces</taxon>
    </lineage>
</organism>
<dbReference type="RefSeq" id="WP_336542905.1">
    <property type="nucleotide sequence ID" value="NZ_JBBAYL010000011.1"/>
</dbReference>
<dbReference type="EMBL" id="JBBAYM010000038">
    <property type="protein sequence ID" value="MEI5615491.1"/>
    <property type="molecule type" value="Genomic_DNA"/>
</dbReference>
<name>A0ABU8GT01_9ACTN</name>
<feature type="domain" description="DUF397" evidence="1">
    <location>
        <begin position="11"/>
        <end position="62"/>
    </location>
</feature>
<protein>
    <submittedName>
        <fullName evidence="2">DUF397 domain-containing protein</fullName>
    </submittedName>
</protein>
<evidence type="ECO:0000313" key="2">
    <source>
        <dbReference type="EMBL" id="MEI5615491.1"/>
    </source>
</evidence>
<keyword evidence="3" id="KW-1185">Reference proteome</keyword>
<proteinExistence type="predicted"/>
<sequence length="82" mass="8691">MAESSGDSHLGWFKSSYSNGAGGECVECAISIERTLVRDSKIAGGSRVSIRSGAWRSFIQALTHKGLAQSGANPCEWGSKEQ</sequence>
<dbReference type="InterPro" id="IPR007278">
    <property type="entry name" value="DUF397"/>
</dbReference>
<reference evidence="2 3" key="1">
    <citation type="submission" date="2024-03" db="EMBL/GenBank/DDBJ databases">
        <title>First Report of Pectobacterium brasiliscabiei causing potato scab in china.</title>
        <authorList>
            <person name="Handique U."/>
        </authorList>
    </citation>
    <scope>NUCLEOTIDE SEQUENCE [LARGE SCALE GENOMIC DNA]</scope>
    <source>
        <strain evidence="2 3">ZRIMU1503</strain>
    </source>
</reference>